<sequence>MNVQKKHQFNVGKWLPKDYELIQNHIKGIKSYVAANPLKLTPNILALDLYVKSHPEISKWSNDMFTEVPPKYQNTEYGNELKSWDEFIPLLNGIMTMTMTFNTSGCVGFPINALLDWAMGTSSGHKFFLDNGVNEHFNKVLNDWSSFLMSPASVYAVTNSNEQVTNYPGHFTDPQYYWLSDNAMVALANALNNGTNYDNDPAAARETFIETFKCPDISDIHYGFTCWDDFFTREFNSGMRPIATGTNDIANACESGPYRVAYNVKRSDDFWLKGQPYSLINIFNESDGNTPLTDKYEGGTIYQAFLSAESYHRWHSPVDGIVKTVYDTASQKPFNSTYYSELLPENPLNLDPSGPNESQGYISNVATRGIIEITSNNPAIGDMCVIPIGMAECATCDITVKPEQPVSKGDQIGMFHFGGSTHLLVFQKDINFLFDYNGERPGLSASNIPVNSKIATVVKKTLEYPTTFGQSGVRIGEIDTTNNNAGAILAVVPSSDSAYPINVGNSKGQYLWGVDAKGQINTKKGTIQPIDNQASSNLHINFPESGSSGYIIGENPNDNICAALKIVVPSPDCQNWPLVVSDASGNTLWAIDCQGNQNTNTPIPSETSDLMNMPYPSTQGGSNALVIGNVTRTLGCYGGISIIVPESANDSDIYAIAVVDASGSLLWGVDKAGNEEVAKSLIEQ</sequence>
<dbReference type="AlphaFoldDB" id="A0A504JM34"/>
<keyword evidence="2" id="KW-0865">Zymogen</keyword>
<dbReference type="InterPro" id="IPR022237">
    <property type="entry name" value="PsiD-like"/>
</dbReference>
<evidence type="ECO:0000256" key="4">
    <source>
        <dbReference type="ARBA" id="ARBA00023317"/>
    </source>
</evidence>
<keyword evidence="4" id="KW-0670">Pyruvate</keyword>
<keyword evidence="3" id="KW-0456">Lyase</keyword>
<feature type="domain" description="L-tryptophan decarboxylase PsiD-like" evidence="5">
    <location>
        <begin position="42"/>
        <end position="163"/>
    </location>
</feature>
<dbReference type="RefSeq" id="WP_140592371.1">
    <property type="nucleotide sequence ID" value="NZ_VFWZ01000002.1"/>
</dbReference>
<keyword evidence="1" id="KW-0210">Decarboxylase</keyword>
<dbReference type="PANTHER" id="PTHR10067:SF9">
    <property type="entry name" value="PHOSPHATIDYLSERINE DECARBOXYLASE FAMILY PROTEIN (AFU_ORTHOLOGUE AFUA_7G01730)"/>
    <property type="match status" value="1"/>
</dbReference>
<dbReference type="Pfam" id="PF02666">
    <property type="entry name" value="PS_Dcarbxylase"/>
    <property type="match status" value="1"/>
</dbReference>
<reference evidence="6 7" key="1">
    <citation type="submission" date="2019-06" db="EMBL/GenBank/DDBJ databases">
        <authorList>
            <person name="Meng X."/>
        </authorList>
    </citation>
    <scope>NUCLEOTIDE SEQUENCE [LARGE SCALE GENOMIC DNA]</scope>
    <source>
        <strain evidence="6 7">M625</strain>
    </source>
</reference>
<dbReference type="InterPro" id="IPR003817">
    <property type="entry name" value="PS_Dcarbxylase"/>
</dbReference>
<gene>
    <name evidence="6" type="ORF">FHK87_09140</name>
</gene>
<evidence type="ECO:0000259" key="5">
    <source>
        <dbReference type="Pfam" id="PF12588"/>
    </source>
</evidence>
<dbReference type="Pfam" id="PF12588">
    <property type="entry name" value="PSDC"/>
    <property type="match status" value="1"/>
</dbReference>
<accession>A0A504JM34</accession>
<evidence type="ECO:0000256" key="2">
    <source>
        <dbReference type="ARBA" id="ARBA00023145"/>
    </source>
</evidence>
<evidence type="ECO:0000256" key="1">
    <source>
        <dbReference type="ARBA" id="ARBA00022793"/>
    </source>
</evidence>
<protein>
    <recommendedName>
        <fullName evidence="5">L-tryptophan decarboxylase PsiD-like domain-containing protein</fullName>
    </recommendedName>
</protein>
<dbReference type="EMBL" id="VFWZ01000002">
    <property type="protein sequence ID" value="TPN87731.1"/>
    <property type="molecule type" value="Genomic_DNA"/>
</dbReference>
<dbReference type="GO" id="GO:0006646">
    <property type="term" value="P:phosphatidylethanolamine biosynthetic process"/>
    <property type="evidence" value="ECO:0007669"/>
    <property type="project" value="TreeGrafter"/>
</dbReference>
<dbReference type="OrthoDB" id="9802030at2"/>
<dbReference type="PANTHER" id="PTHR10067">
    <property type="entry name" value="PHOSPHATIDYLSERINE DECARBOXYLASE"/>
    <property type="match status" value="1"/>
</dbReference>
<proteinExistence type="predicted"/>
<evidence type="ECO:0000313" key="6">
    <source>
        <dbReference type="EMBL" id="TPN87731.1"/>
    </source>
</evidence>
<keyword evidence="7" id="KW-1185">Reference proteome</keyword>
<name>A0A504JM34_9FLAO</name>
<organism evidence="6 7">
    <name type="scientific">Aquimarina algicola</name>
    <dbReference type="NCBI Taxonomy" id="2589995"/>
    <lineage>
        <taxon>Bacteria</taxon>
        <taxon>Pseudomonadati</taxon>
        <taxon>Bacteroidota</taxon>
        <taxon>Flavobacteriia</taxon>
        <taxon>Flavobacteriales</taxon>
        <taxon>Flavobacteriaceae</taxon>
        <taxon>Aquimarina</taxon>
    </lineage>
</organism>
<dbReference type="Proteomes" id="UP000315540">
    <property type="component" value="Unassembled WGS sequence"/>
</dbReference>
<evidence type="ECO:0000256" key="3">
    <source>
        <dbReference type="ARBA" id="ARBA00023239"/>
    </source>
</evidence>
<dbReference type="GO" id="GO:0004609">
    <property type="term" value="F:phosphatidylserine decarboxylase activity"/>
    <property type="evidence" value="ECO:0007669"/>
    <property type="project" value="InterPro"/>
</dbReference>
<evidence type="ECO:0000313" key="7">
    <source>
        <dbReference type="Proteomes" id="UP000315540"/>
    </source>
</evidence>
<comment type="caution">
    <text evidence="6">The sequence shown here is derived from an EMBL/GenBank/DDBJ whole genome shotgun (WGS) entry which is preliminary data.</text>
</comment>